<protein>
    <submittedName>
        <fullName evidence="1">Uncharacterized protein</fullName>
    </submittedName>
</protein>
<organism evidence="1 2">
    <name type="scientific">Zarea fungicola</name>
    <dbReference type="NCBI Taxonomy" id="93591"/>
    <lineage>
        <taxon>Eukaryota</taxon>
        <taxon>Fungi</taxon>
        <taxon>Dikarya</taxon>
        <taxon>Ascomycota</taxon>
        <taxon>Pezizomycotina</taxon>
        <taxon>Sordariomycetes</taxon>
        <taxon>Hypocreomycetidae</taxon>
        <taxon>Hypocreales</taxon>
        <taxon>Cordycipitaceae</taxon>
        <taxon>Zarea</taxon>
    </lineage>
</organism>
<evidence type="ECO:0000313" key="2">
    <source>
        <dbReference type="Proteomes" id="UP001143910"/>
    </source>
</evidence>
<dbReference type="EMBL" id="JANJQO010002686">
    <property type="protein sequence ID" value="KAJ2966267.1"/>
    <property type="molecule type" value="Genomic_DNA"/>
</dbReference>
<sequence length="131" mass="14470">MKAFSSISLLVVIAQAFQIKQDRAAPISVGASVGASVDPLPIGAPVGALDDPSLWHYYHNVMLHISQWRNFEKYNIVDANMELVVMDMATIPLESPGQVAGIGCGDLLFDRYSQDSQRWNHVPTYSNNHKD</sequence>
<name>A0ACC1MGX6_9HYPO</name>
<reference evidence="1" key="1">
    <citation type="submission" date="2022-08" db="EMBL/GenBank/DDBJ databases">
        <title>Genome Sequence of Lecanicillium fungicola.</title>
        <authorList>
            <person name="Buettner E."/>
        </authorList>
    </citation>
    <scope>NUCLEOTIDE SEQUENCE</scope>
    <source>
        <strain evidence="1">Babe33</strain>
    </source>
</reference>
<proteinExistence type="predicted"/>
<dbReference type="Proteomes" id="UP001143910">
    <property type="component" value="Unassembled WGS sequence"/>
</dbReference>
<keyword evidence="2" id="KW-1185">Reference proteome</keyword>
<accession>A0ACC1MGX6</accession>
<comment type="caution">
    <text evidence="1">The sequence shown here is derived from an EMBL/GenBank/DDBJ whole genome shotgun (WGS) entry which is preliminary data.</text>
</comment>
<evidence type="ECO:0000313" key="1">
    <source>
        <dbReference type="EMBL" id="KAJ2966267.1"/>
    </source>
</evidence>
<gene>
    <name evidence="1" type="ORF">NQ176_g10230</name>
</gene>